<name>A0ABS7PDI9_9SPHN</name>
<dbReference type="EMBL" id="JAHWXP010000002">
    <property type="protein sequence ID" value="MBY8337142.1"/>
    <property type="molecule type" value="Genomic_DNA"/>
</dbReference>
<dbReference type="Proteomes" id="UP000759298">
    <property type="component" value="Unassembled WGS sequence"/>
</dbReference>
<dbReference type="RefSeq" id="WP_222824700.1">
    <property type="nucleotide sequence ID" value="NZ_JAHWXP010000002.1"/>
</dbReference>
<gene>
    <name evidence="1" type="ORF">KYN89_08770</name>
</gene>
<evidence type="ECO:0000313" key="1">
    <source>
        <dbReference type="EMBL" id="MBY8337142.1"/>
    </source>
</evidence>
<proteinExistence type="predicted"/>
<accession>A0ABS7PDI9</accession>
<evidence type="ECO:0000313" key="2">
    <source>
        <dbReference type="Proteomes" id="UP000759298"/>
    </source>
</evidence>
<evidence type="ECO:0008006" key="3">
    <source>
        <dbReference type="Google" id="ProtNLM"/>
    </source>
</evidence>
<protein>
    <recommendedName>
        <fullName evidence="3">Biopolymer transporter ExbD</fullName>
    </recommendedName>
</protein>
<keyword evidence="2" id="KW-1185">Reference proteome</keyword>
<comment type="caution">
    <text evidence="1">The sequence shown here is derived from an EMBL/GenBank/DDBJ whole genome shotgun (WGS) entry which is preliminary data.</text>
</comment>
<organism evidence="1 2">
    <name type="scientific">Alteriqipengyuania abyssalis</name>
    <dbReference type="NCBI Taxonomy" id="2860200"/>
    <lineage>
        <taxon>Bacteria</taxon>
        <taxon>Pseudomonadati</taxon>
        <taxon>Pseudomonadota</taxon>
        <taxon>Alphaproteobacteria</taxon>
        <taxon>Sphingomonadales</taxon>
        <taxon>Erythrobacteraceae</taxon>
        <taxon>Alteriqipengyuania</taxon>
    </lineage>
</organism>
<reference evidence="1 2" key="1">
    <citation type="submission" date="2021-07" db="EMBL/GenBank/DDBJ databases">
        <title>Alteriqipengyuania abyssalis NZ-12B nov, sp.nov isolated from deep sea sponge in pacific ocean.</title>
        <authorList>
            <person name="Tareen S."/>
            <person name="Wink J."/>
        </authorList>
    </citation>
    <scope>NUCLEOTIDE SEQUENCE [LARGE SCALE GENOMIC DNA]</scope>
    <source>
        <strain evidence="1 2">NZ-12B</strain>
    </source>
</reference>
<sequence length="144" mass="15335">MSIRGLTGWQTSLADLSLILFAVVAASYRGDPAEEAVPRPEEVEQALDVALGQPMAVFRPGGDADLTRWLSAQELDEGALATVIVRHRPGSAARGASEAARLADEIERAGHHARLVVETSAAPETLVTIAHDRPDYGTQIADTR</sequence>